<dbReference type="Gene3D" id="1.25.40.10">
    <property type="entry name" value="Tetratricopeptide repeat domain"/>
    <property type="match status" value="2"/>
</dbReference>
<dbReference type="PROSITE" id="PS50005">
    <property type="entry name" value="TPR"/>
    <property type="match status" value="4"/>
</dbReference>
<evidence type="ECO:0000259" key="2">
    <source>
        <dbReference type="Pfam" id="PF00535"/>
    </source>
</evidence>
<evidence type="ECO:0000256" key="1">
    <source>
        <dbReference type="PROSITE-ProRule" id="PRU00339"/>
    </source>
</evidence>
<dbReference type="Gene3D" id="3.90.550.10">
    <property type="entry name" value="Spore Coat Polysaccharide Biosynthesis Protein SpsA, Chain A"/>
    <property type="match status" value="1"/>
</dbReference>
<organism evidence="3 4">
    <name type="scientific">bacterium (Candidatus Blackallbacteria) CG17_big_fil_post_rev_8_21_14_2_50_48_46</name>
    <dbReference type="NCBI Taxonomy" id="2014261"/>
    <lineage>
        <taxon>Bacteria</taxon>
        <taxon>Candidatus Blackallbacteria</taxon>
    </lineage>
</organism>
<keyword evidence="1" id="KW-0802">TPR repeat</keyword>
<comment type="caution">
    <text evidence="3">The sequence shown here is derived from an EMBL/GenBank/DDBJ whole genome shotgun (WGS) entry which is preliminary data.</text>
</comment>
<feature type="domain" description="Glycosyltransferase 2-like" evidence="2">
    <location>
        <begin position="761"/>
        <end position="868"/>
    </location>
</feature>
<dbReference type="PROSITE" id="PS50293">
    <property type="entry name" value="TPR_REGION"/>
    <property type="match status" value="1"/>
</dbReference>
<evidence type="ECO:0000313" key="3">
    <source>
        <dbReference type="EMBL" id="PIW18569.1"/>
    </source>
</evidence>
<sequence length="1128" mass="127286">MLDLTVCLPVCNDEVLLKRSLDLLNGQVAQILILDFGSTDGSLLLAKAFGCETLSLSWENHWGQVWQQAAEHFQHSHVLWLHPGEEPQAALGDKLPGLLASGALDTQDWICETPREISSEARIFLAQDASLAAQRFFPLFRDHADRSNLSTWGKLLAKEISWSRSPEVVGPLLDAALTEPAPDARIRLLAAIRAFERQNDSLAVSLFQALVDQADTVSEQGFSQLAARLYQLKVLWEKGLKQETFEQLDRFRQKYPQLEQQPGLWVLRGVMARQVQEKELARECFQKALELADDENLSLNNPLVQKPDISWKPWLGLGEIYLEEGQFSQAYHAFVAARKTLPDHPHLAAQFLRSAFLTGHYAELQEVLFRFDALPGFTPGMRVALAAISGQAIEIEPLALAEMLLQEIKSDAQVSFSQSSNPMLLSVVLEYTLLLLRAAKYPEARMLLQHLTLRLPGQAMLWHNLAFSYFAQQNYLEAEKYYRQALQVQPDFIESRMDLGKVLVMQGKIEAACEEFEEILVQNPRFAPARKALAQLQEIPAGLPGMPSIPGPVQEDAAPEAPFVFLFPLSPTWENGIDIALRAFYEEFVAGDNVILVVPDGEAAPAIERARNWAEQKFTPDLLPAVVQLKQALPLLAHRTCLLLPARLQPASELLKEILDSDFSHLVTGLPLSTLPMGYLPSHCHSSGDPEGASVKVWWEVETELLKNQMRLLLEQETSEPSSLVAGWDTHKLIKKAKSLPSAQMQEMLLNADAQPEIQISVCMIVKDEARFLPSCLESFADQVDEIIVVDTGSRDQTREIARSFEKVRLFEKAWHDDFAEARNAALEQATCPWILVLDADEYLPVGFIPSLRQYLAHHRPEVDAYVFSVVALDEEGQETAQDTLPVPRLFANSPDLRFKGRIHELLTHAQHSEMVYVHLQGLPIYHRGYQEEIRQEKQKLQRDTALMERMLAEAPEAQESERMYLILGLAQEQAENWDKALDYYRLGLEHVAEDSSAHATLQKGVWRIELKRGDPRSIYKAVKPEFCEDPEVLLLWAEAAQSMGLLDEALKGYELALALSDRLALKPDLLGSRPKRAWIFEKLVQAYHQLGQPATALYFSERLVKDNPAVPEHWHLYRELLQRAAQA</sequence>
<dbReference type="SUPFAM" id="SSF48452">
    <property type="entry name" value="TPR-like"/>
    <property type="match status" value="2"/>
</dbReference>
<feature type="repeat" description="TPR" evidence="1">
    <location>
        <begin position="493"/>
        <end position="526"/>
    </location>
</feature>
<dbReference type="PANTHER" id="PTHR43630">
    <property type="entry name" value="POLY-BETA-1,6-N-ACETYL-D-GLUCOSAMINE SYNTHASE"/>
    <property type="match status" value="1"/>
</dbReference>
<dbReference type="SUPFAM" id="SSF53448">
    <property type="entry name" value="Nucleotide-diphospho-sugar transferases"/>
    <property type="match status" value="2"/>
</dbReference>
<reference evidence="3 4" key="1">
    <citation type="submission" date="2017-09" db="EMBL/GenBank/DDBJ databases">
        <title>Depth-based differentiation of microbial function through sediment-hosted aquifers and enrichment of novel symbionts in the deep terrestrial subsurface.</title>
        <authorList>
            <person name="Probst A.J."/>
            <person name="Ladd B."/>
            <person name="Jarett J.K."/>
            <person name="Geller-Mcgrath D.E."/>
            <person name="Sieber C.M."/>
            <person name="Emerson J.B."/>
            <person name="Anantharaman K."/>
            <person name="Thomas B.C."/>
            <person name="Malmstrom R."/>
            <person name="Stieglmeier M."/>
            <person name="Klingl A."/>
            <person name="Woyke T."/>
            <person name="Ryan C.M."/>
            <person name="Banfield J.F."/>
        </authorList>
    </citation>
    <scope>NUCLEOTIDE SEQUENCE [LARGE SCALE GENOMIC DNA]</scope>
    <source>
        <strain evidence="3">CG17_big_fil_post_rev_8_21_14_2_50_48_46</strain>
    </source>
</reference>
<dbReference type="Proteomes" id="UP000231019">
    <property type="component" value="Unassembled WGS sequence"/>
</dbReference>
<dbReference type="InterPro" id="IPR029044">
    <property type="entry name" value="Nucleotide-diphossugar_trans"/>
</dbReference>
<evidence type="ECO:0000313" key="4">
    <source>
        <dbReference type="Proteomes" id="UP000231019"/>
    </source>
</evidence>
<dbReference type="AlphaFoldDB" id="A0A2M7G8Y6"/>
<name>A0A2M7G8Y6_9BACT</name>
<dbReference type="EMBL" id="PFFQ01000012">
    <property type="protein sequence ID" value="PIW18569.1"/>
    <property type="molecule type" value="Genomic_DNA"/>
</dbReference>
<dbReference type="Pfam" id="PF14559">
    <property type="entry name" value="TPR_19"/>
    <property type="match status" value="1"/>
</dbReference>
<protein>
    <recommendedName>
        <fullName evidence="2">Glycosyltransferase 2-like domain-containing protein</fullName>
    </recommendedName>
</protein>
<dbReference type="PANTHER" id="PTHR43630:SF2">
    <property type="entry name" value="GLYCOSYLTRANSFERASE"/>
    <property type="match status" value="1"/>
</dbReference>
<proteinExistence type="predicted"/>
<dbReference type="CDD" id="cd02511">
    <property type="entry name" value="Beta4Glucosyltransferase"/>
    <property type="match status" value="1"/>
</dbReference>
<gene>
    <name evidence="3" type="ORF">COW36_04560</name>
</gene>
<feature type="repeat" description="TPR" evidence="1">
    <location>
        <begin position="311"/>
        <end position="344"/>
    </location>
</feature>
<dbReference type="Pfam" id="PF00535">
    <property type="entry name" value="Glycos_transf_2"/>
    <property type="match status" value="1"/>
</dbReference>
<dbReference type="Pfam" id="PF13181">
    <property type="entry name" value="TPR_8"/>
    <property type="match status" value="1"/>
</dbReference>
<dbReference type="InterPro" id="IPR001173">
    <property type="entry name" value="Glyco_trans_2-like"/>
</dbReference>
<accession>A0A2M7G8Y6</accession>
<feature type="repeat" description="TPR" evidence="1">
    <location>
        <begin position="262"/>
        <end position="295"/>
    </location>
</feature>
<dbReference type="InterPro" id="IPR019734">
    <property type="entry name" value="TPR_rpt"/>
</dbReference>
<dbReference type="SMART" id="SM00028">
    <property type="entry name" value="TPR"/>
    <property type="match status" value="6"/>
</dbReference>
<dbReference type="InterPro" id="IPR011990">
    <property type="entry name" value="TPR-like_helical_dom_sf"/>
</dbReference>
<feature type="repeat" description="TPR" evidence="1">
    <location>
        <begin position="459"/>
        <end position="492"/>
    </location>
</feature>